<gene>
    <name evidence="1" type="ORF">SNAT2548_LOCUS33784</name>
</gene>
<keyword evidence="2" id="KW-1185">Reference proteome</keyword>
<reference evidence="1" key="1">
    <citation type="submission" date="2021-02" db="EMBL/GenBank/DDBJ databases">
        <authorList>
            <person name="Dougan E. K."/>
            <person name="Rhodes N."/>
            <person name="Thang M."/>
            <person name="Chan C."/>
        </authorList>
    </citation>
    <scope>NUCLEOTIDE SEQUENCE</scope>
</reference>
<organism evidence="1 2">
    <name type="scientific">Symbiodinium natans</name>
    <dbReference type="NCBI Taxonomy" id="878477"/>
    <lineage>
        <taxon>Eukaryota</taxon>
        <taxon>Sar</taxon>
        <taxon>Alveolata</taxon>
        <taxon>Dinophyceae</taxon>
        <taxon>Suessiales</taxon>
        <taxon>Symbiodiniaceae</taxon>
        <taxon>Symbiodinium</taxon>
    </lineage>
</organism>
<dbReference type="EMBL" id="CAJNDS010002778">
    <property type="protein sequence ID" value="CAE7593500.1"/>
    <property type="molecule type" value="Genomic_DNA"/>
</dbReference>
<protein>
    <submittedName>
        <fullName evidence="1">Uncharacterized protein</fullName>
    </submittedName>
</protein>
<dbReference type="Proteomes" id="UP000604046">
    <property type="component" value="Unassembled WGS sequence"/>
</dbReference>
<accession>A0A812V2T0</accession>
<proteinExistence type="predicted"/>
<evidence type="ECO:0000313" key="1">
    <source>
        <dbReference type="EMBL" id="CAE7593500.1"/>
    </source>
</evidence>
<evidence type="ECO:0000313" key="2">
    <source>
        <dbReference type="Proteomes" id="UP000604046"/>
    </source>
</evidence>
<name>A0A812V2T0_9DINO</name>
<sequence>MLDNAGDKAGSSFAQMFITDVRWGRKPVDTRGTAVKACQRSICCPRSSFNYQADQAKQCLLLRLLHNHLQWHGRFHRPHGFALQFRIARLPTEYGSLHAGVANTDSPHHSFKGMGATAVLSAFCSRGNFGGSWQRLATSLKEQRHSSH</sequence>
<comment type="caution">
    <text evidence="1">The sequence shown here is derived from an EMBL/GenBank/DDBJ whole genome shotgun (WGS) entry which is preliminary data.</text>
</comment>
<dbReference type="AlphaFoldDB" id="A0A812V2T0"/>